<dbReference type="OrthoDB" id="3236053at2759"/>
<accession>A0A166VDE3</accession>
<dbReference type="EMBL" id="KV417485">
    <property type="protein sequence ID" value="KZP32610.1"/>
    <property type="molecule type" value="Genomic_DNA"/>
</dbReference>
<dbReference type="PANTHER" id="PTHR19848">
    <property type="entry name" value="WD40 REPEAT PROTEIN"/>
    <property type="match status" value="1"/>
</dbReference>
<feature type="compositionally biased region" description="Low complexity" evidence="4">
    <location>
        <begin position="481"/>
        <end position="490"/>
    </location>
</feature>
<dbReference type="InterPro" id="IPR036322">
    <property type="entry name" value="WD40_repeat_dom_sf"/>
</dbReference>
<name>A0A166VDE3_9AGAM</name>
<feature type="region of interest" description="Disordered" evidence="4">
    <location>
        <begin position="929"/>
        <end position="996"/>
    </location>
</feature>
<feature type="region of interest" description="Disordered" evidence="4">
    <location>
        <begin position="210"/>
        <end position="293"/>
    </location>
</feature>
<dbReference type="SUPFAM" id="SSF50978">
    <property type="entry name" value="WD40 repeat-like"/>
    <property type="match status" value="1"/>
</dbReference>
<dbReference type="PROSITE" id="PS50082">
    <property type="entry name" value="WD_REPEATS_2"/>
    <property type="match status" value="1"/>
</dbReference>
<feature type="compositionally biased region" description="Polar residues" evidence="4">
    <location>
        <begin position="746"/>
        <end position="767"/>
    </location>
</feature>
<dbReference type="Proteomes" id="UP000076532">
    <property type="component" value="Unassembled WGS sequence"/>
</dbReference>
<feature type="region of interest" description="Disordered" evidence="4">
    <location>
        <begin position="434"/>
        <end position="877"/>
    </location>
</feature>
<evidence type="ECO:0000256" key="4">
    <source>
        <dbReference type="SAM" id="MobiDB-lite"/>
    </source>
</evidence>
<dbReference type="PANTHER" id="PTHR19848:SF8">
    <property type="entry name" value="F-BOX AND WD REPEAT DOMAIN CONTAINING 7"/>
    <property type="match status" value="1"/>
</dbReference>
<sequence length="1341" mass="143079">MEDPDSDSEGTAVSLTVASVLGTRGPLRFRAHGSGQKAHVMLRRVEVSDDSTDDGNPSTVIYFSLFAQKRIEVKPGKEILLCLPAANGKFGDQAVVFEGDLPGPGESAEDNGYSAMDVGMEHVVPPIRDILPPKMRRTWTKKVPDAVEETLSLASLPPCPTYSSIAVQAEPDEVPPETPPPLQTYSSIPTQTQEVTRDVCSAQVQTDIVKDFAPERKSRATDSAGPSHSDIPERTRSLSPMDMELDSQCSTPRSPAHEPPAPSARISPPSVYSINSSLPGSPRGLTSPSMRSPTYTPSIPILELPSVRHPHEFSTKETPFTAPALPTLPSPAPSVTSLPDLHRLPTATDRTAAPKESAFAHGISKLPTGPRALNSLTSRTPSLIDGVSAVNGFATGPSLTSMFSIPAKRKPVIPNPFVSAGFMTEFSGAAAPKRGLDIPKLPPPPPPATEDVAVPPPIIPHTPAPLSPPPSKPSPPPSTAPPSSTHPPAKNSLTIEIPSRASTASAMEESPISPVVKDEDISPSIPRVQMPLPLATDKIFIKEESLSPMQESPVSSSDTGKIDLESGAVSAQARLHTPPVSDPPIWARSVTSASSERPALVALQEKPKLPPTRNEKLNSGPVSVITPKAPAPASISAPKSTPKSATQTVTQRTYIDVDAYVPKHLPPKPSYLPNRPVLVSSSSSTGRRNHRGKGKQVYIDVDAPVNGMASGKNAQAGGSSQISTPPDPRTLSGIYAGPSFNPLGIRQSSGFKIPPQSTAAAANTPTDGQGKKKKKKPVKVGSGWPYAPTAGGANATPLGANRAPSSTTPSQKQAALAVTPAAPVQPPGSQPDLRNILSYASRSPSPVVVSQKPEGKEDKGKKPQKPLLNGHGTTDTMSIKAEPVDDMLPLQKPAESSKAGYPLVFDFSTPVPLPPSRKVRYQTAERLGQNQPTTLLSSSTSTSKTLKTNGTSYAVNPHPLPLRPRTATTQATSRETRSLKRGLSPMSREPQVAPPAVKRTIRWPTIESTHRMRIKGDGDIAIKEVVFSADGTQFLVNCDDKTVRIWNNKTRTEMAKLAYNSSVVSVRWMNGDNAIVSLCDDGIVSKWSRTGLNQWQWAKVVDAGTEGRDGDGNVCFAYMRDRIAVAFPKIGVKVWLWIKGTWQPQRSILRQNVTSIKFVEDGEALLGGTKDGVLWYCGVPNGTLRARAFLRSEVRTLDVDPTGNIALVAQVGGRAHLVSVGPNGDGKIQQVYCIKDEELVPKLTHEFGALFANQGQTVLFGSMSGCVLAWDKEKANVLCVLDHCEDGIIQAIAIHDRGTASSEPTLITGTKQGLLNWWSQPAIMEPRSDELSSKRFKCSPE</sequence>
<dbReference type="InterPro" id="IPR015943">
    <property type="entry name" value="WD40/YVTN_repeat-like_dom_sf"/>
</dbReference>
<protein>
    <recommendedName>
        <fullName evidence="7">WD40 repeat-like protein</fullName>
    </recommendedName>
</protein>
<dbReference type="Gene3D" id="2.130.10.10">
    <property type="entry name" value="YVTN repeat-like/Quinoprotein amine dehydrogenase"/>
    <property type="match status" value="2"/>
</dbReference>
<feature type="compositionally biased region" description="Low complexity" evidence="4">
    <location>
        <begin position="933"/>
        <end position="948"/>
    </location>
</feature>
<feature type="compositionally biased region" description="Basic and acidic residues" evidence="4">
    <location>
        <begin position="210"/>
        <end position="220"/>
    </location>
</feature>
<evidence type="ECO:0008006" key="7">
    <source>
        <dbReference type="Google" id="ProtNLM"/>
    </source>
</evidence>
<gene>
    <name evidence="5" type="ORF">FIBSPDRAFT_925098</name>
</gene>
<evidence type="ECO:0000256" key="2">
    <source>
        <dbReference type="ARBA" id="ARBA00022737"/>
    </source>
</evidence>
<feature type="compositionally biased region" description="Polar residues" evidence="4">
    <location>
        <begin position="712"/>
        <end position="724"/>
    </location>
</feature>
<feature type="repeat" description="WD" evidence="3">
    <location>
        <begin position="1022"/>
        <end position="1056"/>
    </location>
</feature>
<feature type="compositionally biased region" description="Pro residues" evidence="4">
    <location>
        <begin position="440"/>
        <end position="480"/>
    </location>
</feature>
<evidence type="ECO:0000256" key="1">
    <source>
        <dbReference type="ARBA" id="ARBA00022574"/>
    </source>
</evidence>
<evidence type="ECO:0000313" key="5">
    <source>
        <dbReference type="EMBL" id="KZP32610.1"/>
    </source>
</evidence>
<keyword evidence="2" id="KW-0677">Repeat</keyword>
<keyword evidence="6" id="KW-1185">Reference proteome</keyword>
<feature type="compositionally biased region" description="Basic and acidic residues" evidence="4">
    <location>
        <begin position="605"/>
        <end position="616"/>
    </location>
</feature>
<dbReference type="SMART" id="SM00320">
    <property type="entry name" value="WD40"/>
    <property type="match status" value="5"/>
</dbReference>
<feature type="compositionally biased region" description="Polar residues" evidence="4">
    <location>
        <begin position="547"/>
        <end position="559"/>
    </location>
</feature>
<feature type="compositionally biased region" description="Polar residues" evidence="4">
    <location>
        <begin position="803"/>
        <end position="813"/>
    </location>
</feature>
<evidence type="ECO:0000256" key="3">
    <source>
        <dbReference type="PROSITE-ProRule" id="PRU00221"/>
    </source>
</evidence>
<feature type="compositionally biased region" description="Polar residues" evidence="4">
    <location>
        <begin position="272"/>
        <end position="293"/>
    </location>
</feature>
<evidence type="ECO:0000313" key="6">
    <source>
        <dbReference type="Proteomes" id="UP000076532"/>
    </source>
</evidence>
<reference evidence="5 6" key="1">
    <citation type="journal article" date="2016" name="Mol. Biol. Evol.">
        <title>Comparative Genomics of Early-Diverging Mushroom-Forming Fungi Provides Insights into the Origins of Lignocellulose Decay Capabilities.</title>
        <authorList>
            <person name="Nagy L.G."/>
            <person name="Riley R."/>
            <person name="Tritt A."/>
            <person name="Adam C."/>
            <person name="Daum C."/>
            <person name="Floudas D."/>
            <person name="Sun H."/>
            <person name="Yadav J.S."/>
            <person name="Pangilinan J."/>
            <person name="Larsson K.H."/>
            <person name="Matsuura K."/>
            <person name="Barry K."/>
            <person name="Labutti K."/>
            <person name="Kuo R."/>
            <person name="Ohm R.A."/>
            <person name="Bhattacharya S.S."/>
            <person name="Shirouzu T."/>
            <person name="Yoshinaga Y."/>
            <person name="Martin F.M."/>
            <person name="Grigoriev I.V."/>
            <person name="Hibbett D.S."/>
        </authorList>
    </citation>
    <scope>NUCLEOTIDE SEQUENCE [LARGE SCALE GENOMIC DNA]</scope>
    <source>
        <strain evidence="5 6">CBS 109695</strain>
    </source>
</reference>
<proteinExistence type="predicted"/>
<feature type="compositionally biased region" description="Low complexity" evidence="4">
    <location>
        <begin position="625"/>
        <end position="645"/>
    </location>
</feature>
<keyword evidence="1 3" id="KW-0853">WD repeat</keyword>
<organism evidence="5 6">
    <name type="scientific">Athelia psychrophila</name>
    <dbReference type="NCBI Taxonomy" id="1759441"/>
    <lineage>
        <taxon>Eukaryota</taxon>
        <taxon>Fungi</taxon>
        <taxon>Dikarya</taxon>
        <taxon>Basidiomycota</taxon>
        <taxon>Agaricomycotina</taxon>
        <taxon>Agaricomycetes</taxon>
        <taxon>Agaricomycetidae</taxon>
        <taxon>Atheliales</taxon>
        <taxon>Atheliaceae</taxon>
        <taxon>Athelia</taxon>
    </lineage>
</organism>
<dbReference type="InterPro" id="IPR001680">
    <property type="entry name" value="WD40_rpt"/>
</dbReference>